<comment type="similarity">
    <text evidence="1">Belongs to the metallo-dependent hydrolases superfamily. TatD-type hydrolase family.</text>
</comment>
<feature type="binding site" evidence="4">
    <location>
        <position position="11"/>
    </location>
    <ligand>
        <name>a divalent metal cation</name>
        <dbReference type="ChEBI" id="CHEBI:60240"/>
        <label>1</label>
    </ligand>
</feature>
<keyword evidence="3" id="KW-0378">Hydrolase</keyword>
<dbReference type="EMBL" id="SIUB01000002">
    <property type="protein sequence ID" value="TBN54336.1"/>
    <property type="molecule type" value="Genomic_DNA"/>
</dbReference>
<gene>
    <name evidence="5" type="ORF">EYR15_05735</name>
</gene>
<dbReference type="InterPro" id="IPR001130">
    <property type="entry name" value="TatD-like"/>
</dbReference>
<keyword evidence="6" id="KW-1185">Reference proteome</keyword>
<dbReference type="CDD" id="cd01310">
    <property type="entry name" value="TatD_DNAse"/>
    <property type="match status" value="1"/>
</dbReference>
<organism evidence="5 6">
    <name type="scientific">Hansschlegelia quercus</name>
    <dbReference type="NCBI Taxonomy" id="2528245"/>
    <lineage>
        <taxon>Bacteria</taxon>
        <taxon>Pseudomonadati</taxon>
        <taxon>Pseudomonadota</taxon>
        <taxon>Alphaproteobacteria</taxon>
        <taxon>Hyphomicrobiales</taxon>
        <taxon>Methylopilaceae</taxon>
        <taxon>Hansschlegelia</taxon>
    </lineage>
</organism>
<feature type="binding site" evidence="4">
    <location>
        <position position="95"/>
    </location>
    <ligand>
        <name>a divalent metal cation</name>
        <dbReference type="ChEBI" id="CHEBI:60240"/>
        <label>1</label>
    </ligand>
</feature>
<dbReference type="OrthoDB" id="9810005at2"/>
<dbReference type="FunFam" id="3.20.20.140:FF:000005">
    <property type="entry name" value="TatD family hydrolase"/>
    <property type="match status" value="1"/>
</dbReference>
<feature type="binding site" evidence="4">
    <location>
        <position position="156"/>
    </location>
    <ligand>
        <name>a divalent metal cation</name>
        <dbReference type="ChEBI" id="CHEBI:60240"/>
        <label>2</label>
    </ligand>
</feature>
<dbReference type="InterPro" id="IPR018228">
    <property type="entry name" value="DNase_TatD-rel_CS"/>
</dbReference>
<dbReference type="PIRSF" id="PIRSF005902">
    <property type="entry name" value="DNase_TatD"/>
    <property type="match status" value="1"/>
</dbReference>
<name>A0A4V2JE91_9HYPH</name>
<evidence type="ECO:0000256" key="3">
    <source>
        <dbReference type="ARBA" id="ARBA00022801"/>
    </source>
</evidence>
<reference evidence="5 6" key="1">
    <citation type="submission" date="2019-02" db="EMBL/GenBank/DDBJ databases">
        <title>Hansschlegelia quercus sp. nov., a novel methylotrophic bacterium from buds of oak (Quercus robur L.).</title>
        <authorList>
            <person name="Agafonova N.V."/>
            <person name="Kaparullina E.N."/>
            <person name="Grouzdev D.S."/>
            <person name="Doronina N.V."/>
        </authorList>
    </citation>
    <scope>NUCLEOTIDE SEQUENCE [LARGE SCALE GENOMIC DNA]</scope>
    <source>
        <strain evidence="5 6">Dub</strain>
    </source>
</reference>
<dbReference type="Proteomes" id="UP000291613">
    <property type="component" value="Unassembled WGS sequence"/>
</dbReference>
<keyword evidence="2 4" id="KW-0479">Metal-binding</keyword>
<dbReference type="InterPro" id="IPR015991">
    <property type="entry name" value="TatD/YcfH-like"/>
</dbReference>
<dbReference type="AlphaFoldDB" id="A0A4V2JE91"/>
<dbReference type="InterPro" id="IPR032466">
    <property type="entry name" value="Metal_Hydrolase"/>
</dbReference>
<proteinExistence type="inferred from homology"/>
<dbReference type="Pfam" id="PF01026">
    <property type="entry name" value="TatD_DNase"/>
    <property type="match status" value="1"/>
</dbReference>
<dbReference type="PANTHER" id="PTHR46124:SF2">
    <property type="entry name" value="D-AMINOACYL-TRNA DEACYLASE"/>
    <property type="match status" value="1"/>
</dbReference>
<feature type="binding site" evidence="4">
    <location>
        <position position="9"/>
    </location>
    <ligand>
        <name>a divalent metal cation</name>
        <dbReference type="ChEBI" id="CHEBI:60240"/>
        <label>1</label>
    </ligand>
</feature>
<evidence type="ECO:0000256" key="1">
    <source>
        <dbReference type="ARBA" id="ARBA00009275"/>
    </source>
</evidence>
<dbReference type="Gene3D" id="3.20.20.140">
    <property type="entry name" value="Metal-dependent hydrolases"/>
    <property type="match status" value="1"/>
</dbReference>
<dbReference type="PROSITE" id="PS01137">
    <property type="entry name" value="TATD_1"/>
    <property type="match status" value="1"/>
</dbReference>
<feature type="binding site" evidence="4">
    <location>
        <position position="206"/>
    </location>
    <ligand>
        <name>a divalent metal cation</name>
        <dbReference type="ChEBI" id="CHEBI:60240"/>
        <label>1</label>
    </ligand>
</feature>
<dbReference type="GO" id="GO:0004536">
    <property type="term" value="F:DNA nuclease activity"/>
    <property type="evidence" value="ECO:0007669"/>
    <property type="project" value="InterPro"/>
</dbReference>
<evidence type="ECO:0000256" key="4">
    <source>
        <dbReference type="PIRSR" id="PIRSR005902-1"/>
    </source>
</evidence>
<dbReference type="GO" id="GO:0046872">
    <property type="term" value="F:metal ion binding"/>
    <property type="evidence" value="ECO:0007669"/>
    <property type="project" value="UniProtKB-KW"/>
</dbReference>
<dbReference type="PANTHER" id="PTHR46124">
    <property type="entry name" value="D-AMINOACYL-TRNA DEACYLASE"/>
    <property type="match status" value="1"/>
</dbReference>
<dbReference type="GO" id="GO:0005829">
    <property type="term" value="C:cytosol"/>
    <property type="evidence" value="ECO:0007669"/>
    <property type="project" value="TreeGrafter"/>
</dbReference>
<evidence type="ECO:0000313" key="5">
    <source>
        <dbReference type="EMBL" id="TBN54336.1"/>
    </source>
</evidence>
<evidence type="ECO:0000256" key="2">
    <source>
        <dbReference type="ARBA" id="ARBA00022723"/>
    </source>
</evidence>
<accession>A0A4V2JE91</accession>
<sequence>MTAALVDSHCHLDFADFAPERDAVVERAHAAGVGLMLTISTRVRRFDEILALVERYPSVVGTVGTHPQNAHEEIDVSAEELIRLAAHPKIVGFGEAGLDFHYEGDYAAQERGFRAHIAAARETGLPLVIHARSADDKMIAVLEEETGKGPFPAVLHCFSSGAELARRGVALGLYVSFSGILTFKRSEELRTIAAEVPADRLLVETDAPYLAPEPFRGKRNEPAYTARTAATLAGVRNWSEAETRAITTDNFFRLFSKADRNALVVSEAVGTA</sequence>
<dbReference type="SUPFAM" id="SSF51556">
    <property type="entry name" value="Metallo-dependent hydrolases"/>
    <property type="match status" value="1"/>
</dbReference>
<dbReference type="RefSeq" id="WP_131001961.1">
    <property type="nucleotide sequence ID" value="NZ_JBHSZR010000005.1"/>
</dbReference>
<evidence type="ECO:0000313" key="6">
    <source>
        <dbReference type="Proteomes" id="UP000291613"/>
    </source>
</evidence>
<dbReference type="PROSITE" id="PS01090">
    <property type="entry name" value="TATD_2"/>
    <property type="match status" value="1"/>
</dbReference>
<protein>
    <submittedName>
        <fullName evidence="5">TatD family deoxyribonuclease</fullName>
    </submittedName>
</protein>
<dbReference type="NCBIfam" id="TIGR00010">
    <property type="entry name" value="YchF/TatD family DNA exonuclease"/>
    <property type="match status" value="1"/>
</dbReference>
<comment type="caution">
    <text evidence="5">The sequence shown here is derived from an EMBL/GenBank/DDBJ whole genome shotgun (WGS) entry which is preliminary data.</text>
</comment>
<dbReference type="GO" id="GO:0016788">
    <property type="term" value="F:hydrolase activity, acting on ester bonds"/>
    <property type="evidence" value="ECO:0007669"/>
    <property type="project" value="InterPro"/>
</dbReference>
<feature type="binding site" evidence="4">
    <location>
        <position position="130"/>
    </location>
    <ligand>
        <name>a divalent metal cation</name>
        <dbReference type="ChEBI" id="CHEBI:60240"/>
        <label>2</label>
    </ligand>
</feature>